<organism evidence="4 5">
    <name type="scientific">Pseudonocardia asaccharolytica DSM 44247 = NBRC 16224</name>
    <dbReference type="NCBI Taxonomy" id="1123024"/>
    <lineage>
        <taxon>Bacteria</taxon>
        <taxon>Bacillati</taxon>
        <taxon>Actinomycetota</taxon>
        <taxon>Actinomycetes</taxon>
        <taxon>Pseudonocardiales</taxon>
        <taxon>Pseudonocardiaceae</taxon>
        <taxon>Pseudonocardia</taxon>
    </lineage>
</organism>
<evidence type="ECO:0000256" key="1">
    <source>
        <dbReference type="ARBA" id="ARBA00023125"/>
    </source>
</evidence>
<accession>A0A511D7D9</accession>
<dbReference type="PANTHER" id="PTHR30204:SF3">
    <property type="entry name" value="HTH MERR-TYPE DOMAIN-CONTAINING PROTEIN"/>
    <property type="match status" value="1"/>
</dbReference>
<feature type="compositionally biased region" description="Low complexity" evidence="2">
    <location>
        <begin position="35"/>
        <end position="47"/>
    </location>
</feature>
<dbReference type="InterPro" id="IPR047057">
    <property type="entry name" value="MerR_fam"/>
</dbReference>
<protein>
    <recommendedName>
        <fullName evidence="3">HTH merR-type domain-containing protein</fullName>
    </recommendedName>
</protein>
<keyword evidence="5" id="KW-1185">Reference proteome</keyword>
<proteinExistence type="predicted"/>
<feature type="domain" description="HTH merR-type" evidence="3">
    <location>
        <begin position="91"/>
        <end position="152"/>
    </location>
</feature>
<reference evidence="4 5" key="1">
    <citation type="submission" date="2019-07" db="EMBL/GenBank/DDBJ databases">
        <title>Whole genome shotgun sequence of Pseudonocardia asaccharolytica NBRC 16224.</title>
        <authorList>
            <person name="Hosoyama A."/>
            <person name="Uohara A."/>
            <person name="Ohji S."/>
            <person name="Ichikawa N."/>
        </authorList>
    </citation>
    <scope>NUCLEOTIDE SEQUENCE [LARGE SCALE GENOMIC DNA]</scope>
    <source>
        <strain evidence="4 5">NBRC 16224</strain>
    </source>
</reference>
<dbReference type="SUPFAM" id="SSF46955">
    <property type="entry name" value="Putative DNA-binding domain"/>
    <property type="match status" value="1"/>
</dbReference>
<gene>
    <name evidence="4" type="ORF">PA7_45560</name>
</gene>
<dbReference type="Gene3D" id="1.10.1660.10">
    <property type="match status" value="1"/>
</dbReference>
<dbReference type="Proteomes" id="UP000321328">
    <property type="component" value="Unassembled WGS sequence"/>
</dbReference>
<dbReference type="InterPro" id="IPR000551">
    <property type="entry name" value="MerR-type_HTH_dom"/>
</dbReference>
<evidence type="ECO:0000313" key="5">
    <source>
        <dbReference type="Proteomes" id="UP000321328"/>
    </source>
</evidence>
<feature type="region of interest" description="Disordered" evidence="2">
    <location>
        <begin position="35"/>
        <end position="61"/>
    </location>
</feature>
<dbReference type="SMART" id="SM00422">
    <property type="entry name" value="HTH_MERR"/>
    <property type="match status" value="1"/>
</dbReference>
<sequence>MVSSPAVGDVRRRGTLTGRSDPLTVGIIELISGTGAPQAPSPAGGSAVDASPPHAPEQGELFPDPLLGDGLEGLPDQLVGFRGPTACQIVGITYRQLDYWARTGLVVPSIRGAAGSGSQRLYSFKDVLVLKVVKRLLDAGVSLQNIRVAVEHLRRRGIRDLAGITLFSDGTTVYECSSPEEVVDLLQGGQGVFGIAVSGAMREISGSIKDFPTERADGGTVDDAPEDELSRRRARRAIS</sequence>
<dbReference type="STRING" id="1123024.GCA_000423625_03977"/>
<dbReference type="InterPro" id="IPR009061">
    <property type="entry name" value="DNA-bd_dom_put_sf"/>
</dbReference>
<dbReference type="EMBL" id="BJVI01000086">
    <property type="protein sequence ID" value="GEL20719.1"/>
    <property type="molecule type" value="Genomic_DNA"/>
</dbReference>
<dbReference type="PANTHER" id="PTHR30204">
    <property type="entry name" value="REDOX-CYCLING DRUG-SENSING TRANSCRIPTIONAL ACTIVATOR SOXR"/>
    <property type="match status" value="1"/>
</dbReference>
<evidence type="ECO:0000313" key="4">
    <source>
        <dbReference type="EMBL" id="GEL20719.1"/>
    </source>
</evidence>
<evidence type="ECO:0000256" key="2">
    <source>
        <dbReference type="SAM" id="MobiDB-lite"/>
    </source>
</evidence>
<name>A0A511D7D9_9PSEU</name>
<dbReference type="PROSITE" id="PS50937">
    <property type="entry name" value="HTH_MERR_2"/>
    <property type="match status" value="1"/>
</dbReference>
<dbReference type="GO" id="GO:0003677">
    <property type="term" value="F:DNA binding"/>
    <property type="evidence" value="ECO:0007669"/>
    <property type="project" value="UniProtKB-KW"/>
</dbReference>
<keyword evidence="1" id="KW-0238">DNA-binding</keyword>
<dbReference type="AlphaFoldDB" id="A0A511D7D9"/>
<evidence type="ECO:0000259" key="3">
    <source>
        <dbReference type="PROSITE" id="PS50937"/>
    </source>
</evidence>
<dbReference type="GO" id="GO:0003700">
    <property type="term" value="F:DNA-binding transcription factor activity"/>
    <property type="evidence" value="ECO:0007669"/>
    <property type="project" value="InterPro"/>
</dbReference>
<dbReference type="CDD" id="cd01105">
    <property type="entry name" value="HTH_GlnR-like"/>
    <property type="match status" value="1"/>
</dbReference>
<dbReference type="Pfam" id="PF13411">
    <property type="entry name" value="MerR_1"/>
    <property type="match status" value="1"/>
</dbReference>
<comment type="caution">
    <text evidence="4">The sequence shown here is derived from an EMBL/GenBank/DDBJ whole genome shotgun (WGS) entry which is preliminary data.</text>
</comment>
<feature type="region of interest" description="Disordered" evidence="2">
    <location>
        <begin position="212"/>
        <end position="239"/>
    </location>
</feature>